<organism evidence="2 3">
    <name type="scientific">Actinokineospora guangxiensis</name>
    <dbReference type="NCBI Taxonomy" id="1490288"/>
    <lineage>
        <taxon>Bacteria</taxon>
        <taxon>Bacillati</taxon>
        <taxon>Actinomycetota</taxon>
        <taxon>Actinomycetes</taxon>
        <taxon>Pseudonocardiales</taxon>
        <taxon>Pseudonocardiaceae</taxon>
        <taxon>Actinokineospora</taxon>
    </lineage>
</organism>
<comment type="caution">
    <text evidence="2">The sequence shown here is derived from an EMBL/GenBank/DDBJ whole genome shotgun (WGS) entry which is preliminary data.</text>
</comment>
<sequence>MADNTLLTRAQQLWLHTATTPGPFPLGGETHIVVAPDSRLGPSGWIGIVHLAGATLITAPSPQLAQALPPNLPATAWTDLAHLRRLLPVDSAMGPATLAYRDTPPPPPDPTTTPTATEVEHLDPTHPALIALLASVLPEEAEESGLANITSPAFVLRHEDRIIAAAGYRHWPEQTAHLSVLTAPTHRNLGLARQVAHAATSHSTTHALLTQWRARDTHHHSLRTARSLGFTPLGTQLNIHLALQPHPLSDDPYAQNSKPCS</sequence>
<dbReference type="Proteomes" id="UP001596157">
    <property type="component" value="Unassembled WGS sequence"/>
</dbReference>
<dbReference type="InterPro" id="IPR016181">
    <property type="entry name" value="Acyl_CoA_acyltransferase"/>
</dbReference>
<dbReference type="Gene3D" id="3.40.630.30">
    <property type="match status" value="1"/>
</dbReference>
<evidence type="ECO:0000259" key="1">
    <source>
        <dbReference type="PROSITE" id="PS51186"/>
    </source>
</evidence>
<feature type="domain" description="N-acetyltransferase" evidence="1">
    <location>
        <begin position="117"/>
        <end position="247"/>
    </location>
</feature>
<name>A0ABW0EXE0_9PSEU</name>
<dbReference type="PROSITE" id="PS51186">
    <property type="entry name" value="GNAT"/>
    <property type="match status" value="1"/>
</dbReference>
<protein>
    <submittedName>
        <fullName evidence="2">GNAT family N-acetyltransferase</fullName>
    </submittedName>
</protein>
<evidence type="ECO:0000313" key="3">
    <source>
        <dbReference type="Proteomes" id="UP001596157"/>
    </source>
</evidence>
<dbReference type="RefSeq" id="WP_378250751.1">
    <property type="nucleotide sequence ID" value="NZ_JBHSKF010000019.1"/>
</dbReference>
<dbReference type="SUPFAM" id="SSF55729">
    <property type="entry name" value="Acyl-CoA N-acyltransferases (Nat)"/>
    <property type="match status" value="1"/>
</dbReference>
<reference evidence="3" key="1">
    <citation type="journal article" date="2019" name="Int. J. Syst. Evol. Microbiol.">
        <title>The Global Catalogue of Microorganisms (GCM) 10K type strain sequencing project: providing services to taxonomists for standard genome sequencing and annotation.</title>
        <authorList>
            <consortium name="The Broad Institute Genomics Platform"/>
            <consortium name="The Broad Institute Genome Sequencing Center for Infectious Disease"/>
            <person name="Wu L."/>
            <person name="Ma J."/>
        </authorList>
    </citation>
    <scope>NUCLEOTIDE SEQUENCE [LARGE SCALE GENOMIC DNA]</scope>
    <source>
        <strain evidence="3">CCUG 59778</strain>
    </source>
</reference>
<gene>
    <name evidence="2" type="ORF">ACFPM7_27695</name>
</gene>
<dbReference type="CDD" id="cd04301">
    <property type="entry name" value="NAT_SF"/>
    <property type="match status" value="1"/>
</dbReference>
<dbReference type="Pfam" id="PF12746">
    <property type="entry name" value="GNAT_acetyltran"/>
    <property type="match status" value="1"/>
</dbReference>
<dbReference type="InterPro" id="IPR000182">
    <property type="entry name" value="GNAT_dom"/>
</dbReference>
<accession>A0ABW0EXE0</accession>
<proteinExistence type="predicted"/>
<dbReference type="EMBL" id="JBHSKF010000019">
    <property type="protein sequence ID" value="MFC5290849.1"/>
    <property type="molecule type" value="Genomic_DNA"/>
</dbReference>
<dbReference type="InterPro" id="IPR027365">
    <property type="entry name" value="GNAT_acetyltra_YdfB-like"/>
</dbReference>
<evidence type="ECO:0000313" key="2">
    <source>
        <dbReference type="EMBL" id="MFC5290849.1"/>
    </source>
</evidence>
<keyword evidence="3" id="KW-1185">Reference proteome</keyword>